<evidence type="ECO:0000313" key="3">
    <source>
        <dbReference type="EMBL" id="VDR41959.1"/>
    </source>
</evidence>
<keyword evidence="1" id="KW-1133">Transmembrane helix</keyword>
<keyword evidence="1" id="KW-0472">Membrane</keyword>
<evidence type="ECO:0000256" key="1">
    <source>
        <dbReference type="SAM" id="Phobius"/>
    </source>
</evidence>
<dbReference type="AlphaFoldDB" id="A0A3P8K993"/>
<dbReference type="EMBL" id="UZVY01000001">
    <property type="protein sequence ID" value="VDR41959.1"/>
    <property type="molecule type" value="Genomic_DNA"/>
</dbReference>
<keyword evidence="1" id="KW-0812">Transmembrane</keyword>
<evidence type="ECO:0000313" key="5">
    <source>
        <dbReference type="Proteomes" id="UP001058569"/>
    </source>
</evidence>
<keyword evidence="5" id="KW-1185">Reference proteome</keyword>
<organism evidence="3 4">
    <name type="scientific">Mycoplasmopsis caviae</name>
    <dbReference type="NCBI Taxonomy" id="55603"/>
    <lineage>
        <taxon>Bacteria</taxon>
        <taxon>Bacillati</taxon>
        <taxon>Mycoplasmatota</taxon>
        <taxon>Mycoplasmoidales</taxon>
        <taxon>Metamycoplasmataceae</taxon>
        <taxon>Mycoplasmopsis</taxon>
    </lineage>
</organism>
<feature type="transmembrane region" description="Helical" evidence="1">
    <location>
        <begin position="259"/>
        <end position="278"/>
    </location>
</feature>
<proteinExistence type="predicted"/>
<accession>A0A3P8K993</accession>
<dbReference type="Proteomes" id="UP000280036">
    <property type="component" value="Unassembled WGS sequence"/>
</dbReference>
<feature type="transmembrane region" description="Helical" evidence="1">
    <location>
        <begin position="227"/>
        <end position="247"/>
    </location>
</feature>
<gene>
    <name evidence="3" type="ORF">NCTC10126_00451</name>
    <name evidence="2" type="ORF">NPA07_00020</name>
</gene>
<protein>
    <submittedName>
        <fullName evidence="3">Uncharacterized protein</fullName>
    </submittedName>
</protein>
<reference evidence="2" key="2">
    <citation type="submission" date="2022-07" db="EMBL/GenBank/DDBJ databases">
        <title>Complete genome of Mycoplasma caviae type strain G122.</title>
        <authorList>
            <person name="Spergser J."/>
        </authorList>
    </citation>
    <scope>NUCLEOTIDE SEQUENCE</scope>
    <source>
        <strain evidence="2">G122</strain>
    </source>
</reference>
<evidence type="ECO:0000313" key="2">
    <source>
        <dbReference type="EMBL" id="UUD35256.1"/>
    </source>
</evidence>
<name>A0A3P8K993_9BACT</name>
<evidence type="ECO:0000313" key="4">
    <source>
        <dbReference type="Proteomes" id="UP000280036"/>
    </source>
</evidence>
<dbReference type="Proteomes" id="UP001058569">
    <property type="component" value="Chromosome"/>
</dbReference>
<sequence length="286" mass="33324">MDSFVFWQKKTSQYNFLKNQNFKSELKDAIIQARNKILKIVSEIKGFKERKVKRETNSTNYKHNGFSYVMTLVLSDKSIQHFDGNIDSSLEKWIKIEDFEGIKGSKSDIICSWSVVSITNSYNFESLVEEMNNNENLKSLIECELWIQNRWFLIDATLENVKNKLNKIKQNFYNETLLKIIDTELQTDFSANMGTFKNKIIVALKKTSGILNHSKSIIEKSKKRFSIFLKTITTFLSVGFSILKIIEVWRQNKNTVVDIATLILILGVTVIVIFYIVFEAIKNRRK</sequence>
<reference evidence="3 4" key="1">
    <citation type="submission" date="2018-12" db="EMBL/GenBank/DDBJ databases">
        <authorList>
            <consortium name="Pathogen Informatics"/>
        </authorList>
    </citation>
    <scope>NUCLEOTIDE SEQUENCE [LARGE SCALE GENOMIC DNA]</scope>
    <source>
        <strain evidence="3 4">NCTC10126</strain>
    </source>
</reference>
<dbReference type="RefSeq" id="WP_126118202.1">
    <property type="nucleotide sequence ID" value="NZ_CP101806.1"/>
</dbReference>
<dbReference type="EMBL" id="CP101806">
    <property type="protein sequence ID" value="UUD35256.1"/>
    <property type="molecule type" value="Genomic_DNA"/>
</dbReference>